<evidence type="ECO:0000259" key="1">
    <source>
        <dbReference type="SMART" id="SM00257"/>
    </source>
</evidence>
<evidence type="ECO:0000313" key="3">
    <source>
        <dbReference type="Proteomes" id="UP000317494"/>
    </source>
</evidence>
<dbReference type="InterPro" id="IPR018392">
    <property type="entry name" value="LysM"/>
</dbReference>
<name>A0A507DN38_9FUNG</name>
<feature type="domain" description="LysM" evidence="1">
    <location>
        <begin position="31"/>
        <end position="74"/>
    </location>
</feature>
<comment type="caution">
    <text evidence="2">The sequence shown here is derived from an EMBL/GenBank/DDBJ whole genome shotgun (WGS) entry which is preliminary data.</text>
</comment>
<organism evidence="2 3">
    <name type="scientific">Synchytrium endobioticum</name>
    <dbReference type="NCBI Taxonomy" id="286115"/>
    <lineage>
        <taxon>Eukaryota</taxon>
        <taxon>Fungi</taxon>
        <taxon>Fungi incertae sedis</taxon>
        <taxon>Chytridiomycota</taxon>
        <taxon>Chytridiomycota incertae sedis</taxon>
        <taxon>Chytridiomycetes</taxon>
        <taxon>Synchytriales</taxon>
        <taxon>Synchytriaceae</taxon>
        <taxon>Synchytrium</taxon>
    </lineage>
</organism>
<protein>
    <recommendedName>
        <fullName evidence="1">LysM domain-containing protein</fullName>
    </recommendedName>
</protein>
<dbReference type="PANTHER" id="PTHR20932:SF8">
    <property type="entry name" value="LD22649P"/>
    <property type="match status" value="1"/>
</dbReference>
<dbReference type="SUPFAM" id="SSF54106">
    <property type="entry name" value="LysM domain"/>
    <property type="match status" value="1"/>
</dbReference>
<dbReference type="Gene3D" id="1.10.8.10">
    <property type="entry name" value="DNA helicase RuvA subunit, C-terminal domain"/>
    <property type="match status" value="1"/>
</dbReference>
<reference evidence="2 3" key="1">
    <citation type="journal article" date="2019" name="Sci. Rep.">
        <title>Comparative genomics of chytrid fungi reveal insights into the obligate biotrophic and pathogenic lifestyle of Synchytrium endobioticum.</title>
        <authorList>
            <person name="van de Vossenberg B.T.L.H."/>
            <person name="Warris S."/>
            <person name="Nguyen H.D.T."/>
            <person name="van Gent-Pelzer M.P.E."/>
            <person name="Joly D.L."/>
            <person name="van de Geest H.C."/>
            <person name="Bonants P.J.M."/>
            <person name="Smith D.S."/>
            <person name="Levesque C.A."/>
            <person name="van der Lee T.A.J."/>
        </authorList>
    </citation>
    <scope>NUCLEOTIDE SEQUENCE [LARGE SCALE GENOMIC DNA]</scope>
    <source>
        <strain evidence="2 3">MB42</strain>
    </source>
</reference>
<gene>
    <name evidence="2" type="ORF">SeMB42_g01271</name>
</gene>
<proteinExistence type="predicted"/>
<keyword evidence="3" id="KW-1185">Reference proteome</keyword>
<dbReference type="Pfam" id="PF14555">
    <property type="entry name" value="UBA_4"/>
    <property type="match status" value="1"/>
</dbReference>
<dbReference type="EMBL" id="QEAN01000031">
    <property type="protein sequence ID" value="TPX52655.1"/>
    <property type="molecule type" value="Genomic_DNA"/>
</dbReference>
<dbReference type="PANTHER" id="PTHR20932">
    <property type="entry name" value="LYSM AND PUTATIVE PEPTIDOGLYCAN-BINDING DOMAIN-CONTAINING PROTEIN"/>
    <property type="match status" value="1"/>
</dbReference>
<dbReference type="Proteomes" id="UP000317494">
    <property type="component" value="Unassembled WGS sequence"/>
</dbReference>
<dbReference type="VEuPathDB" id="FungiDB:SeMB42_g01271"/>
<dbReference type="Gene3D" id="3.10.350.10">
    <property type="entry name" value="LysM domain"/>
    <property type="match status" value="1"/>
</dbReference>
<accession>A0A507DN38</accession>
<dbReference type="Pfam" id="PF01476">
    <property type="entry name" value="LysM"/>
    <property type="match status" value="1"/>
</dbReference>
<evidence type="ECO:0000313" key="2">
    <source>
        <dbReference type="EMBL" id="TPX52655.1"/>
    </source>
</evidence>
<dbReference type="AlphaFoldDB" id="A0A507DN38"/>
<dbReference type="InterPro" id="IPR036779">
    <property type="entry name" value="LysM_dom_sf"/>
</dbReference>
<dbReference type="InterPro" id="IPR045030">
    <property type="entry name" value="LYSM1-4"/>
</dbReference>
<sequence>MEPPEYTDDAPPPPYELLPSQPIQVTPPGVIHYVVKGETLYGIAIAYGVNVSCVRLANKLLSDDIYCRSHLFIPIATVSRRPFPDANEIQKSLVKKFQLICKCDDVDEARSYVARNEWDVSKALEEYCGDLRWERENETSSWEVEEDCLRMCSCFCQIAL</sequence>
<dbReference type="CDD" id="cd00118">
    <property type="entry name" value="LysM"/>
    <property type="match status" value="1"/>
</dbReference>
<dbReference type="SMART" id="SM00257">
    <property type="entry name" value="LysM"/>
    <property type="match status" value="1"/>
</dbReference>